<gene>
    <name evidence="2" type="ORF">H8B06_05810</name>
</gene>
<dbReference type="RefSeq" id="WP_190993345.1">
    <property type="nucleotide sequence ID" value="NZ_JACOIK010000003.1"/>
</dbReference>
<evidence type="ECO:0000256" key="1">
    <source>
        <dbReference type="SAM" id="MobiDB-lite"/>
    </source>
</evidence>
<dbReference type="EMBL" id="JACOIK010000003">
    <property type="protein sequence ID" value="MBD1432333.1"/>
    <property type="molecule type" value="Genomic_DNA"/>
</dbReference>
<dbReference type="Proteomes" id="UP000602759">
    <property type="component" value="Unassembled WGS sequence"/>
</dbReference>
<protein>
    <submittedName>
        <fullName evidence="2">Uncharacterized protein</fullName>
    </submittedName>
</protein>
<name>A0ABR7YLZ0_9SPHI</name>
<sequence length="101" mass="11490">MRNPDGLRVLGNSQRTASPCAKKRVEAERKFRVMVLHMGERQSNFNLQTQLFFNLPFQHSSLLCAISTLPPGNSHFSGSFMEAERWHISTFTLCSMMAQVT</sequence>
<reference evidence="2 3" key="1">
    <citation type="submission" date="2020-08" db="EMBL/GenBank/DDBJ databases">
        <title>Sphingobacterium sp. DN00404 isolated from aquaculture water.</title>
        <authorList>
            <person name="Zhang M."/>
        </authorList>
    </citation>
    <scope>NUCLEOTIDE SEQUENCE [LARGE SCALE GENOMIC DNA]</scope>
    <source>
        <strain evidence="2 3">DN00404</strain>
    </source>
</reference>
<evidence type="ECO:0000313" key="3">
    <source>
        <dbReference type="Proteomes" id="UP000602759"/>
    </source>
</evidence>
<keyword evidence="3" id="KW-1185">Reference proteome</keyword>
<accession>A0ABR7YLZ0</accession>
<feature type="region of interest" description="Disordered" evidence="1">
    <location>
        <begin position="1"/>
        <end position="21"/>
    </location>
</feature>
<proteinExistence type="predicted"/>
<comment type="caution">
    <text evidence="2">The sequence shown here is derived from an EMBL/GenBank/DDBJ whole genome shotgun (WGS) entry which is preliminary data.</text>
</comment>
<organism evidence="2 3">
    <name type="scientific">Sphingobacterium micropteri</name>
    <dbReference type="NCBI Taxonomy" id="2763501"/>
    <lineage>
        <taxon>Bacteria</taxon>
        <taxon>Pseudomonadati</taxon>
        <taxon>Bacteroidota</taxon>
        <taxon>Sphingobacteriia</taxon>
        <taxon>Sphingobacteriales</taxon>
        <taxon>Sphingobacteriaceae</taxon>
        <taxon>Sphingobacterium</taxon>
    </lineage>
</organism>
<evidence type="ECO:0000313" key="2">
    <source>
        <dbReference type="EMBL" id="MBD1432333.1"/>
    </source>
</evidence>